<evidence type="ECO:0000313" key="3">
    <source>
        <dbReference type="Proteomes" id="UP001194746"/>
    </source>
</evidence>
<feature type="region of interest" description="Disordered" evidence="1">
    <location>
        <begin position="311"/>
        <end position="344"/>
    </location>
</feature>
<reference evidence="2" key="2">
    <citation type="submission" date="2020-02" db="EMBL/GenBank/DDBJ databases">
        <authorList>
            <person name="Gilchrist C.L.M."/>
            <person name="Chooi Y.-H."/>
        </authorList>
    </citation>
    <scope>NUCLEOTIDE SEQUENCE</scope>
    <source>
        <strain evidence="2">MST-FP2251</strain>
    </source>
</reference>
<accession>A0AAD4CLI8</accession>
<organism evidence="2 3">
    <name type="scientific">Aspergillus nanangensis</name>
    <dbReference type="NCBI Taxonomy" id="2582783"/>
    <lineage>
        <taxon>Eukaryota</taxon>
        <taxon>Fungi</taxon>
        <taxon>Dikarya</taxon>
        <taxon>Ascomycota</taxon>
        <taxon>Pezizomycotina</taxon>
        <taxon>Eurotiomycetes</taxon>
        <taxon>Eurotiomycetidae</taxon>
        <taxon>Eurotiales</taxon>
        <taxon>Aspergillaceae</taxon>
        <taxon>Aspergillus</taxon>
        <taxon>Aspergillus subgen. Circumdati</taxon>
    </lineage>
</organism>
<proteinExistence type="predicted"/>
<keyword evidence="3" id="KW-1185">Reference proteome</keyword>
<comment type="caution">
    <text evidence="2">The sequence shown here is derived from an EMBL/GenBank/DDBJ whole genome shotgun (WGS) entry which is preliminary data.</text>
</comment>
<protein>
    <submittedName>
        <fullName evidence="2">Uncharacterized protein</fullName>
    </submittedName>
</protein>
<name>A0AAD4CLI8_ASPNN</name>
<evidence type="ECO:0000256" key="1">
    <source>
        <dbReference type="SAM" id="MobiDB-lite"/>
    </source>
</evidence>
<feature type="compositionally biased region" description="Acidic residues" evidence="1">
    <location>
        <begin position="312"/>
        <end position="344"/>
    </location>
</feature>
<sequence>MNPLRYLGAPTPFKAISQSTKKEIKERINFVTAITIHPHLDMSEPDRDALFAYRDDCQTVIDLGEDPDHKETRASATARIQQYEQTTLGNGGGPINLSYDLTTKTKLGEELDNLNNVWVFTRYEKYLPEEVKPEPSTSSSSSDPWHKDFWAPFHGRLEAETDAFAKVLSGQSHHNECPTSILLALLVERHTLDWDETVALIRACARDDVDLPAADFERFLTTRDAAGLATRLDRDEASISLSTEYVMGVGTMLLAFYSTTLPETLFDTDEFPAAKWTPKKPLEELFGLEEGQHEEAIRGLFSRLFAEMADGGSEDEIDDAEFEDYDDDDDDLEEGLLSDDSDDY</sequence>
<evidence type="ECO:0000313" key="2">
    <source>
        <dbReference type="EMBL" id="KAF9888739.1"/>
    </source>
</evidence>
<dbReference type="AlphaFoldDB" id="A0AAD4CLI8"/>
<reference evidence="2" key="1">
    <citation type="journal article" date="2019" name="Beilstein J. Org. Chem.">
        <title>Nanangenines: drimane sesquiterpenoids as the dominant metabolite cohort of a novel Australian fungus, Aspergillus nanangensis.</title>
        <authorList>
            <person name="Lacey H.J."/>
            <person name="Gilchrist C.L.M."/>
            <person name="Crombie A."/>
            <person name="Kalaitzis J.A."/>
            <person name="Vuong D."/>
            <person name="Rutledge P.J."/>
            <person name="Turner P."/>
            <person name="Pitt J.I."/>
            <person name="Lacey E."/>
            <person name="Chooi Y.H."/>
            <person name="Piggott A.M."/>
        </authorList>
    </citation>
    <scope>NUCLEOTIDE SEQUENCE</scope>
    <source>
        <strain evidence="2">MST-FP2251</strain>
    </source>
</reference>
<gene>
    <name evidence="2" type="ORF">FE257_008314</name>
</gene>
<dbReference type="EMBL" id="VCAU01000043">
    <property type="protein sequence ID" value="KAF9888739.1"/>
    <property type="molecule type" value="Genomic_DNA"/>
</dbReference>
<dbReference type="Proteomes" id="UP001194746">
    <property type="component" value="Unassembled WGS sequence"/>
</dbReference>